<evidence type="ECO:0000313" key="2">
    <source>
        <dbReference type="Proteomes" id="UP000015104"/>
    </source>
</evidence>
<protein>
    <submittedName>
        <fullName evidence="1">Uncharacterized protein</fullName>
    </submittedName>
</protein>
<accession>T1K2U6</accession>
<name>T1K2U6_TETUR</name>
<dbReference type="Proteomes" id="UP000015104">
    <property type="component" value="Unassembled WGS sequence"/>
</dbReference>
<sequence>MKSDIFKCLNIQNIFSLVCVLGCSLPDNLPEIIANLPSRRDDTKTQHHTISDILAKHLTINETTNLLFEPDQIFHRIRILPHRSNSSEFKDYCRFNKFYYQKCSSDIQVHVEEVNLYPDYIFLMQIMLDHKFSKRFRRIRVSFVERGGVPASRQLKWLPIRTEKTPTVHLLNFFSVKTKMLPFPGYSCVNYNETAFETRDAKLVGCFNRLSLEKFGQIFHSSPVLADSNLRFATSDQLFDPNYRKTVDQILSRCEKEAILYDCSSERYIIRTRVPVKSPNQFTHILLEPTKSPNIETRAQRAVTFLDCVIAVGGESD</sequence>
<keyword evidence="2" id="KW-1185">Reference proteome</keyword>
<proteinExistence type="predicted"/>
<evidence type="ECO:0000313" key="1">
    <source>
        <dbReference type="EnsemblMetazoa" id="tetur04g06350.1"/>
    </source>
</evidence>
<dbReference type="AlphaFoldDB" id="T1K2U6"/>
<reference evidence="1" key="2">
    <citation type="submission" date="2015-06" db="UniProtKB">
        <authorList>
            <consortium name="EnsemblMetazoa"/>
        </authorList>
    </citation>
    <scope>IDENTIFICATION</scope>
</reference>
<organism evidence="1 2">
    <name type="scientific">Tetranychus urticae</name>
    <name type="common">Two-spotted spider mite</name>
    <dbReference type="NCBI Taxonomy" id="32264"/>
    <lineage>
        <taxon>Eukaryota</taxon>
        <taxon>Metazoa</taxon>
        <taxon>Ecdysozoa</taxon>
        <taxon>Arthropoda</taxon>
        <taxon>Chelicerata</taxon>
        <taxon>Arachnida</taxon>
        <taxon>Acari</taxon>
        <taxon>Acariformes</taxon>
        <taxon>Trombidiformes</taxon>
        <taxon>Prostigmata</taxon>
        <taxon>Eleutherengona</taxon>
        <taxon>Raphignathae</taxon>
        <taxon>Tetranychoidea</taxon>
        <taxon>Tetranychidae</taxon>
        <taxon>Tetranychus</taxon>
    </lineage>
</organism>
<reference evidence="2" key="1">
    <citation type="submission" date="2011-08" db="EMBL/GenBank/DDBJ databases">
        <authorList>
            <person name="Rombauts S."/>
        </authorList>
    </citation>
    <scope>NUCLEOTIDE SEQUENCE</scope>
    <source>
        <strain evidence="2">London</strain>
    </source>
</reference>
<dbReference type="EMBL" id="CAEY01001369">
    <property type="status" value="NOT_ANNOTATED_CDS"/>
    <property type="molecule type" value="Genomic_DNA"/>
</dbReference>
<dbReference type="EnsemblMetazoa" id="tetur04g06350.1">
    <property type="protein sequence ID" value="tetur04g06350.1"/>
    <property type="gene ID" value="tetur04g06350"/>
</dbReference>
<dbReference type="HOGENOM" id="CLU_878053_0_0_1"/>